<dbReference type="GeneID" id="300576341"/>
<comment type="subcellular location">
    <subcellularLocation>
        <location evidence="1">Nucleus</location>
    </subcellularLocation>
</comment>
<feature type="compositionally biased region" description="Polar residues" evidence="3">
    <location>
        <begin position="214"/>
        <end position="234"/>
    </location>
</feature>
<dbReference type="PANTHER" id="PTHR37534:SF10">
    <property type="entry name" value="ZN(II)2CYS6 TRANSCRIPTION FACTOR (EUROFUNG)"/>
    <property type="match status" value="1"/>
</dbReference>
<accession>A0ABY2H878</accession>
<evidence type="ECO:0000313" key="5">
    <source>
        <dbReference type="Proteomes" id="UP001642720"/>
    </source>
</evidence>
<dbReference type="RefSeq" id="XP_073559923.1">
    <property type="nucleotide sequence ID" value="XM_073701891.1"/>
</dbReference>
<evidence type="ECO:0000256" key="2">
    <source>
        <dbReference type="ARBA" id="ARBA00023242"/>
    </source>
</evidence>
<feature type="region of interest" description="Disordered" evidence="3">
    <location>
        <begin position="69"/>
        <end position="93"/>
    </location>
</feature>
<dbReference type="InterPro" id="IPR036864">
    <property type="entry name" value="Zn2-C6_fun-type_DNA-bd_sf"/>
</dbReference>
<dbReference type="Gene3D" id="4.10.240.10">
    <property type="entry name" value="Zn(2)-C6 fungal-type DNA-binding domain"/>
    <property type="match status" value="1"/>
</dbReference>
<dbReference type="CDD" id="cd00067">
    <property type="entry name" value="GAL4"/>
    <property type="match status" value="1"/>
</dbReference>
<evidence type="ECO:0000256" key="1">
    <source>
        <dbReference type="ARBA" id="ARBA00004123"/>
    </source>
</evidence>
<comment type="caution">
    <text evidence="4">The sequence shown here is derived from an EMBL/GenBank/DDBJ whole genome shotgun (WGS) entry which is preliminary data.</text>
</comment>
<name>A0ABY2H878_9HYPO</name>
<proteinExistence type="predicted"/>
<gene>
    <name evidence="4" type="ORF">CCMA1212_004593</name>
</gene>
<organism evidence="4 5">
    <name type="scientific">Trichoderma ghanense</name>
    <dbReference type="NCBI Taxonomy" id="65468"/>
    <lineage>
        <taxon>Eukaryota</taxon>
        <taxon>Fungi</taxon>
        <taxon>Dikarya</taxon>
        <taxon>Ascomycota</taxon>
        <taxon>Pezizomycotina</taxon>
        <taxon>Sordariomycetes</taxon>
        <taxon>Hypocreomycetidae</taxon>
        <taxon>Hypocreales</taxon>
        <taxon>Hypocreaceae</taxon>
        <taxon>Trichoderma</taxon>
    </lineage>
</organism>
<feature type="compositionally biased region" description="Polar residues" evidence="3">
    <location>
        <begin position="151"/>
        <end position="173"/>
    </location>
</feature>
<dbReference type="InterPro" id="IPR001138">
    <property type="entry name" value="Zn2Cys6_DnaBD"/>
</dbReference>
<reference evidence="4 5" key="1">
    <citation type="submission" date="2018-01" db="EMBL/GenBank/DDBJ databases">
        <title>Genome characterization of the sugarcane-associated fungus Trichoderma ghanense CCMA-1212 and their application in lignocelulose bioconversion.</title>
        <authorList>
            <person name="Steindorff A.S."/>
            <person name="Mendes T.D."/>
            <person name="Vilela E.S.D."/>
            <person name="Rodrigues D.S."/>
            <person name="Formighieri E.F."/>
            <person name="Melo I.S."/>
            <person name="Favaro L.C.L."/>
        </authorList>
    </citation>
    <scope>NUCLEOTIDE SEQUENCE [LARGE SCALE GENOMIC DNA]</scope>
    <source>
        <strain evidence="4 5">CCMA-1212</strain>
    </source>
</reference>
<evidence type="ECO:0000256" key="3">
    <source>
        <dbReference type="SAM" id="MobiDB-lite"/>
    </source>
</evidence>
<dbReference type="EMBL" id="PPTA01000005">
    <property type="protein sequence ID" value="TFB03722.1"/>
    <property type="molecule type" value="Genomic_DNA"/>
</dbReference>
<keyword evidence="2" id="KW-0539">Nucleus</keyword>
<dbReference type="PANTHER" id="PTHR37534">
    <property type="entry name" value="TRANSCRIPTIONAL ACTIVATOR PROTEIN UGA3"/>
    <property type="match status" value="1"/>
</dbReference>
<dbReference type="InterPro" id="IPR021858">
    <property type="entry name" value="Fun_TF"/>
</dbReference>
<dbReference type="Proteomes" id="UP001642720">
    <property type="component" value="Unassembled WGS sequence"/>
</dbReference>
<evidence type="ECO:0008006" key="6">
    <source>
        <dbReference type="Google" id="ProtNLM"/>
    </source>
</evidence>
<feature type="compositionally biased region" description="Low complexity" evidence="3">
    <location>
        <begin position="239"/>
        <end position="256"/>
    </location>
</feature>
<keyword evidence="5" id="KW-1185">Reference proteome</keyword>
<feature type="region of interest" description="Disordered" evidence="3">
    <location>
        <begin position="132"/>
        <end position="261"/>
    </location>
</feature>
<dbReference type="Pfam" id="PF11951">
    <property type="entry name" value="Fungal_trans_2"/>
    <property type="match status" value="1"/>
</dbReference>
<protein>
    <recommendedName>
        <fullName evidence="6">Zn(2)-C6 fungal-type domain-containing protein</fullName>
    </recommendedName>
</protein>
<sequence>MGDYYHQFLTTMSGEGYLPTSPDELNSVFVPGVSLPLSTPPIHSPYPSNIGGFFAGYGEPTVINVNVPKASKSRRRSAASQGGNADQVKHRRTRSGCYTCRNRRVKASQKRRVWTSNFDSCDETRPICDRCRKGNRECNYPEPPGSKGASGHSSATRLREGSSAQHISPTSSNDAEEEDTEREARLGTIPDDDEPDAPPRRTSMSVLPQPRRASATTPNMAFASTHQTSESPSQEGHKSASPSTSTATTGSWTPAGHQGTEAIMLGSGSSSALRVQQDLQSYLQYFQENMTNYHYGLAVDEDDFFNTELPKVAMQCEPLLNALVGFAAYHVTLRNPNGELKEFLQYYNRGVTQLLKLLKDGACNVLVLLTILQLATIEEYLGDWVNLMGHQKAAYEVLTQVYTPQTVMETSIGRMCLSWYARFDNIVALMGRMPTEIPRVWFTTMIAYYQSQIACNPKELRWRIEDRSARLRLISWDMSSLYARGSAKEISIPDYIVEHNYLSAQLENWKANWDPVLCDEQYLVTDFNWRLPLNSDDIVDPYRPGLLYDHPLFNNTIITMEWHSILIMHKTQHPSTSKEQLFADVGSHAFTVCEIFECLEFWPDLPPGALIAVQPCLALAALFLPHEPNNNMWLRRKFALLETQGHINPVSRREKMAQVFKDPSCVRWWLPNDEFYTPVLQSVRAFADERNAKALNMQQKSIRDVKHLFDKLSL</sequence>
<evidence type="ECO:0000313" key="4">
    <source>
        <dbReference type="EMBL" id="TFB03722.1"/>
    </source>
</evidence>